<organism evidence="8 9">
    <name type="scientific">Rhodothermus profundi</name>
    <dbReference type="NCBI Taxonomy" id="633813"/>
    <lineage>
        <taxon>Bacteria</taxon>
        <taxon>Pseudomonadati</taxon>
        <taxon>Rhodothermota</taxon>
        <taxon>Rhodothermia</taxon>
        <taxon>Rhodothermales</taxon>
        <taxon>Rhodothermaceae</taxon>
        <taxon>Rhodothermus</taxon>
    </lineage>
</organism>
<accession>A0A1M6SSH4</accession>
<dbReference type="PROSITE" id="PS51257">
    <property type="entry name" value="PROKAR_LIPOPROTEIN"/>
    <property type="match status" value="1"/>
</dbReference>
<evidence type="ECO:0000256" key="2">
    <source>
        <dbReference type="ARBA" id="ARBA00023002"/>
    </source>
</evidence>
<dbReference type="OrthoDB" id="9757546at2"/>
<feature type="domain" description="Plastocyanin-like" evidence="7">
    <location>
        <begin position="61"/>
        <end position="169"/>
    </location>
</feature>
<keyword evidence="8" id="KW-0132">Cell division</keyword>
<dbReference type="InterPro" id="IPR034279">
    <property type="entry name" value="CuRO_3_CopA"/>
</dbReference>
<keyword evidence="2" id="KW-0560">Oxidoreductase</keyword>
<dbReference type="SUPFAM" id="SSF49503">
    <property type="entry name" value="Cupredoxins"/>
    <property type="match status" value="3"/>
</dbReference>
<evidence type="ECO:0000313" key="9">
    <source>
        <dbReference type="Proteomes" id="UP000185812"/>
    </source>
</evidence>
<keyword evidence="3" id="KW-0186">Copper</keyword>
<dbReference type="InterPro" id="IPR033138">
    <property type="entry name" value="Cu_oxidase_CS"/>
</dbReference>
<dbReference type="InterPro" id="IPR001117">
    <property type="entry name" value="Cu-oxidase_2nd"/>
</dbReference>
<dbReference type="GO" id="GO:0051301">
    <property type="term" value="P:cell division"/>
    <property type="evidence" value="ECO:0007669"/>
    <property type="project" value="UniProtKB-KW"/>
</dbReference>
<dbReference type="InterPro" id="IPR008972">
    <property type="entry name" value="Cupredoxin"/>
</dbReference>
<keyword evidence="8" id="KW-0946">Virion</keyword>
<dbReference type="CDD" id="cd13896">
    <property type="entry name" value="CuRO_3_CopA"/>
    <property type="match status" value="1"/>
</dbReference>
<dbReference type="PANTHER" id="PTHR11709:SF394">
    <property type="entry name" value="FI03373P-RELATED"/>
    <property type="match status" value="1"/>
</dbReference>
<keyword evidence="1" id="KW-0479">Metal-binding</keyword>
<keyword evidence="8" id="KW-0167">Capsid protein</keyword>
<feature type="signal peptide" evidence="4">
    <location>
        <begin position="1"/>
        <end position="19"/>
    </location>
</feature>
<dbReference type="Pfam" id="PF00394">
    <property type="entry name" value="Cu-oxidase"/>
    <property type="match status" value="1"/>
</dbReference>
<sequence>MPDRRTFLRTLLSSTAALAAPGLWAGCRQETTDQAEAAPPLRRTTPTGPTRTVRLRVEPIEVEVAPGRIYRTWGYNGAFPGPELRVREGEQLQVIVENFLPEGTTIHWHGVPVPNAMDGVPGLTQDPIAPGETFTYTFVAAPSGSYLYHSHVGLQLDRGLLGALIIEETTPHVSYDREYTLVLDDFLPGAPQPLATSAPGRPGRGMMGRGMMGGMRGMMGIQMPSYAGSLINGRLPEAAPVFEVRQGERIRLRLLNPSGASTFRFAIDGHPLLVTHADGRPVEPVRVDNLLIGMGERYDVMLEATNPGRWAIVAIPVEGTHAPARAILHYRESRARGLPSGLPETLQGRTLTYADLRCLEMLPARRPDRTFHLVLSGGMPMAPRWTINGQAYPEADPLEITKGERVRFRMINHSMMLHPMHLHGHFFRVGDALKDTVLVLPHMGRISFDFIADNPGRWFFHCHNLYHLENGMAREVRYRS</sequence>
<dbReference type="GO" id="GO:0005507">
    <property type="term" value="F:copper ion binding"/>
    <property type="evidence" value="ECO:0007669"/>
    <property type="project" value="InterPro"/>
</dbReference>
<evidence type="ECO:0000259" key="7">
    <source>
        <dbReference type="Pfam" id="PF07732"/>
    </source>
</evidence>
<proteinExistence type="predicted"/>
<dbReference type="InterPro" id="IPR011707">
    <property type="entry name" value="Cu-oxidase-like_N"/>
</dbReference>
<evidence type="ECO:0000256" key="1">
    <source>
        <dbReference type="ARBA" id="ARBA00022723"/>
    </source>
</evidence>
<dbReference type="CDD" id="cd13861">
    <property type="entry name" value="CuRO_1_CumA_like"/>
    <property type="match status" value="1"/>
</dbReference>
<dbReference type="Pfam" id="PF07731">
    <property type="entry name" value="Cu-oxidase_2"/>
    <property type="match status" value="1"/>
</dbReference>
<dbReference type="STRING" id="633813.SAMN04488087_1210"/>
<evidence type="ECO:0000259" key="6">
    <source>
        <dbReference type="Pfam" id="PF07731"/>
    </source>
</evidence>
<dbReference type="PANTHER" id="PTHR11709">
    <property type="entry name" value="MULTI-COPPER OXIDASE"/>
    <property type="match status" value="1"/>
</dbReference>
<dbReference type="Gene3D" id="2.60.40.420">
    <property type="entry name" value="Cupredoxins - blue copper proteins"/>
    <property type="match status" value="2"/>
</dbReference>
<protein>
    <submittedName>
        <fullName evidence="8">Multicopper oxidase with three cupredoxin domains (Includes cell division protein FtsP and spore coat protein CotA)</fullName>
    </submittedName>
</protein>
<dbReference type="AlphaFoldDB" id="A0A1M6SSH4"/>
<name>A0A1M6SSH4_9BACT</name>
<reference evidence="9" key="1">
    <citation type="submission" date="2016-11" db="EMBL/GenBank/DDBJ databases">
        <authorList>
            <person name="Varghese N."/>
            <person name="Submissions S."/>
        </authorList>
    </citation>
    <scope>NUCLEOTIDE SEQUENCE [LARGE SCALE GENOMIC DNA]</scope>
    <source>
        <strain evidence="9">DSM 22212</strain>
    </source>
</reference>
<dbReference type="PROSITE" id="PS00080">
    <property type="entry name" value="MULTICOPPER_OXIDASE2"/>
    <property type="match status" value="1"/>
</dbReference>
<keyword evidence="9" id="KW-1185">Reference proteome</keyword>
<evidence type="ECO:0000256" key="4">
    <source>
        <dbReference type="SAM" id="SignalP"/>
    </source>
</evidence>
<dbReference type="Proteomes" id="UP000185812">
    <property type="component" value="Unassembled WGS sequence"/>
</dbReference>
<dbReference type="InterPro" id="IPR011706">
    <property type="entry name" value="Cu-oxidase_C"/>
</dbReference>
<keyword evidence="8" id="KW-0131">Cell cycle</keyword>
<gene>
    <name evidence="8" type="ORF">SAMN04488087_1210</name>
</gene>
<dbReference type="InterPro" id="IPR002355">
    <property type="entry name" value="Cu_oxidase_Cu_BS"/>
</dbReference>
<evidence type="ECO:0000259" key="5">
    <source>
        <dbReference type="Pfam" id="PF00394"/>
    </source>
</evidence>
<keyword evidence="4" id="KW-0732">Signal</keyword>
<evidence type="ECO:0000256" key="3">
    <source>
        <dbReference type="ARBA" id="ARBA00023008"/>
    </source>
</evidence>
<dbReference type="PROSITE" id="PS51318">
    <property type="entry name" value="TAT"/>
    <property type="match status" value="1"/>
</dbReference>
<feature type="domain" description="Plastocyanin-like" evidence="5">
    <location>
        <begin position="224"/>
        <end position="332"/>
    </location>
</feature>
<dbReference type="Pfam" id="PF07732">
    <property type="entry name" value="Cu-oxidase_3"/>
    <property type="match status" value="1"/>
</dbReference>
<feature type="domain" description="Plastocyanin-like" evidence="6">
    <location>
        <begin position="378"/>
        <end position="478"/>
    </location>
</feature>
<dbReference type="EMBL" id="FRAU01000003">
    <property type="protein sequence ID" value="SHK47684.1"/>
    <property type="molecule type" value="Genomic_DNA"/>
</dbReference>
<dbReference type="RefSeq" id="WP_072715070.1">
    <property type="nucleotide sequence ID" value="NZ_FRAU01000003.1"/>
</dbReference>
<dbReference type="PROSITE" id="PS00079">
    <property type="entry name" value="MULTICOPPER_OXIDASE1"/>
    <property type="match status" value="1"/>
</dbReference>
<dbReference type="GO" id="GO:0016491">
    <property type="term" value="F:oxidoreductase activity"/>
    <property type="evidence" value="ECO:0007669"/>
    <property type="project" value="UniProtKB-KW"/>
</dbReference>
<dbReference type="InterPro" id="IPR045087">
    <property type="entry name" value="Cu-oxidase_fam"/>
</dbReference>
<evidence type="ECO:0000313" key="8">
    <source>
        <dbReference type="EMBL" id="SHK47684.1"/>
    </source>
</evidence>
<feature type="chain" id="PRO_5012296905" evidence="4">
    <location>
        <begin position="20"/>
        <end position="480"/>
    </location>
</feature>
<dbReference type="InterPro" id="IPR006311">
    <property type="entry name" value="TAT_signal"/>
</dbReference>